<feature type="transmembrane region" description="Helical" evidence="1">
    <location>
        <begin position="7"/>
        <end position="29"/>
    </location>
</feature>
<evidence type="ECO:0000259" key="2">
    <source>
        <dbReference type="Pfam" id="PF02517"/>
    </source>
</evidence>
<dbReference type="InterPro" id="IPR003675">
    <property type="entry name" value="Rce1/LyrA-like_dom"/>
</dbReference>
<accession>A0A3S0S864</accession>
<evidence type="ECO:0000256" key="1">
    <source>
        <dbReference type="SAM" id="Phobius"/>
    </source>
</evidence>
<protein>
    <submittedName>
        <fullName evidence="3">CPBP family intramembrane metalloprotease</fullName>
    </submittedName>
</protein>
<feature type="transmembrane region" description="Helical" evidence="1">
    <location>
        <begin position="145"/>
        <end position="166"/>
    </location>
</feature>
<keyword evidence="3" id="KW-0378">Hydrolase</keyword>
<dbReference type="GO" id="GO:0004175">
    <property type="term" value="F:endopeptidase activity"/>
    <property type="evidence" value="ECO:0007669"/>
    <property type="project" value="UniProtKB-ARBA"/>
</dbReference>
<comment type="caution">
    <text evidence="3">The sequence shown here is derived from an EMBL/GenBank/DDBJ whole genome shotgun (WGS) entry which is preliminary data.</text>
</comment>
<dbReference type="GO" id="GO:0006508">
    <property type="term" value="P:proteolysis"/>
    <property type="evidence" value="ECO:0007669"/>
    <property type="project" value="UniProtKB-KW"/>
</dbReference>
<keyword evidence="4" id="KW-1185">Reference proteome</keyword>
<name>A0A3S0S864_9GAMM</name>
<dbReference type="GO" id="GO:0080120">
    <property type="term" value="P:CAAX-box protein maturation"/>
    <property type="evidence" value="ECO:0007669"/>
    <property type="project" value="UniProtKB-ARBA"/>
</dbReference>
<organism evidence="3 4">
    <name type="scientific">Dyella choica</name>
    <dbReference type="NCBI Taxonomy" id="1927959"/>
    <lineage>
        <taxon>Bacteria</taxon>
        <taxon>Pseudomonadati</taxon>
        <taxon>Pseudomonadota</taxon>
        <taxon>Gammaproteobacteria</taxon>
        <taxon>Lysobacterales</taxon>
        <taxon>Rhodanobacteraceae</taxon>
        <taxon>Dyella</taxon>
    </lineage>
</organism>
<dbReference type="GO" id="GO:0008237">
    <property type="term" value="F:metallopeptidase activity"/>
    <property type="evidence" value="ECO:0007669"/>
    <property type="project" value="UniProtKB-KW"/>
</dbReference>
<feature type="transmembrane region" description="Helical" evidence="1">
    <location>
        <begin position="35"/>
        <end position="56"/>
    </location>
</feature>
<dbReference type="Pfam" id="PF02517">
    <property type="entry name" value="Rce1-like"/>
    <property type="match status" value="1"/>
</dbReference>
<evidence type="ECO:0000313" key="4">
    <source>
        <dbReference type="Proteomes" id="UP000274358"/>
    </source>
</evidence>
<dbReference type="OrthoDB" id="10002013at2"/>
<dbReference type="EMBL" id="RYYV01000015">
    <property type="protein sequence ID" value="RUL72439.1"/>
    <property type="molecule type" value="Genomic_DNA"/>
</dbReference>
<feature type="transmembrane region" description="Helical" evidence="1">
    <location>
        <begin position="195"/>
        <end position="214"/>
    </location>
</feature>
<sequence length="215" mass="22652">MLKLLQSAALTLLLFLMVYLPAFLIVGALHLTPSAMVPAVIAITLAISCVLMGWVIHRGWLTPSDMGWQRPAYRHVIHAFALGALLGTVVTIVLLHVNEPGMPQGMHLAPWQAYLCFALGAPVQEEVVFRGLLQSALAGSLATAHVRIALAGIAASLSIALLFGIIHLKVGPVTACAACVLGVLTGELKRRSGSLLPAMLCHSLFNLGGLLLAFG</sequence>
<keyword evidence="3" id="KW-0482">Metalloprotease</keyword>
<dbReference type="Proteomes" id="UP000274358">
    <property type="component" value="Unassembled WGS sequence"/>
</dbReference>
<feature type="transmembrane region" description="Helical" evidence="1">
    <location>
        <begin position="76"/>
        <end position="97"/>
    </location>
</feature>
<evidence type="ECO:0000313" key="3">
    <source>
        <dbReference type="EMBL" id="RUL72439.1"/>
    </source>
</evidence>
<keyword evidence="1" id="KW-0472">Membrane</keyword>
<feature type="domain" description="CAAX prenyl protease 2/Lysostaphin resistance protein A-like" evidence="2">
    <location>
        <begin position="110"/>
        <end position="207"/>
    </location>
</feature>
<proteinExistence type="predicted"/>
<gene>
    <name evidence="3" type="ORF">EKH80_17275</name>
</gene>
<keyword evidence="3" id="KW-0645">Protease</keyword>
<keyword evidence="1" id="KW-1133">Transmembrane helix</keyword>
<dbReference type="RefSeq" id="WP_126686036.1">
    <property type="nucleotide sequence ID" value="NZ_RYYV01000015.1"/>
</dbReference>
<dbReference type="AlphaFoldDB" id="A0A3S0S864"/>
<reference evidence="3 4" key="1">
    <citation type="submission" date="2018-12" db="EMBL/GenBank/DDBJ databases">
        <title>Dyella dinghuensis sp. nov. DHOA06 and Dyella choica sp. nov. 4M-K27, isolated from forest soil.</title>
        <authorList>
            <person name="Qiu L.-H."/>
            <person name="Gao Z.-H."/>
        </authorList>
    </citation>
    <scope>NUCLEOTIDE SEQUENCE [LARGE SCALE GENOMIC DNA]</scope>
    <source>
        <strain evidence="3 4">4M-K27</strain>
    </source>
</reference>
<keyword evidence="1" id="KW-0812">Transmembrane</keyword>